<evidence type="ECO:0000313" key="2">
    <source>
        <dbReference type="Proteomes" id="UP000824366"/>
    </source>
</evidence>
<name>A0ABN6DD11_9BURK</name>
<keyword evidence="2" id="KW-1185">Reference proteome</keyword>
<protein>
    <submittedName>
        <fullName evidence="1">Uncharacterized protein</fullName>
    </submittedName>
</protein>
<proteinExistence type="predicted"/>
<accession>A0ABN6DD11</accession>
<organism evidence="1 2">
    <name type="scientific">Rhodoferax lithotrophicus</name>
    <dbReference type="NCBI Taxonomy" id="2798804"/>
    <lineage>
        <taxon>Bacteria</taxon>
        <taxon>Pseudomonadati</taxon>
        <taxon>Pseudomonadota</taxon>
        <taxon>Betaproteobacteria</taxon>
        <taxon>Burkholderiales</taxon>
        <taxon>Comamonadaceae</taxon>
        <taxon>Rhodoferax</taxon>
    </lineage>
</organism>
<gene>
    <name evidence="1" type="ORF">MIZ03_3576</name>
</gene>
<dbReference type="Proteomes" id="UP000824366">
    <property type="component" value="Chromosome"/>
</dbReference>
<sequence length="51" mass="5970">MLSRKDISDIDFHLEEHETDKFSTSSQYVKRIYHMQAASVSKVRILTCPAR</sequence>
<evidence type="ECO:0000313" key="1">
    <source>
        <dbReference type="EMBL" id="BCO28666.1"/>
    </source>
</evidence>
<dbReference type="EMBL" id="AP024238">
    <property type="protein sequence ID" value="BCO28666.1"/>
    <property type="molecule type" value="Genomic_DNA"/>
</dbReference>
<reference evidence="1 2" key="1">
    <citation type="journal article" date="2021" name="Microbiol. Spectr.">
        <title>A Single Bacterium Capable of Oxidation and Reduction of Iron at Circumneutral pH.</title>
        <authorList>
            <person name="Kato S."/>
            <person name="Ohkuma M."/>
        </authorList>
    </citation>
    <scope>NUCLEOTIDE SEQUENCE [LARGE SCALE GENOMIC DNA]</scope>
    <source>
        <strain evidence="1 2">MIZ03</strain>
    </source>
</reference>